<dbReference type="Proteomes" id="UP000015101">
    <property type="component" value="Unassembled WGS sequence"/>
</dbReference>
<gene>
    <name evidence="7" type="primary">20205425</name>
    <name evidence="6" type="ORF">HELRODRAFT_175519</name>
</gene>
<evidence type="ECO:0000313" key="6">
    <source>
        <dbReference type="EMBL" id="ESO00557.1"/>
    </source>
</evidence>
<sequence>MAFNFNAPTKKYGLIIPKKDSNPKLMKSSAFHDNDSDDEKIAGKSNPLNLKGCSMIKPSSRLNNYIKKQTQLDIEKALHEDPNCFEYDKIYDEECTKKTQQKEEVKKDVKPKYIGQLMKAAEQRKREYERRVERTVQKEREAEQGMYQDKEAFVTTAYKEKMQRIKEEEEMEKKQQLLEELQSSDKDKGFVDFYRNILNQRVKNPDADDDVSMKSSKEKVNTCKVETSKKQEISRPSSSSSSSSSSSRDHRHHGHVDHHHSKKSEAHSGDKMPTPSTSSSSSSHHHVSKSYDKVKSHREIGKREHVKGSRSKDESSGDESSNSDSTKKVKRFKKDAGKNVSAAAALQHSGDTDDDSIVSSSSSEDGEYELKSAEGRVGDKVAETNDNNNINNNTTTTTNNNNNNNNKVDDSNPISGSADKPKHDKRTVGDTLSDAKARYLARKMASKSVPIISTDD</sequence>
<dbReference type="GeneID" id="20205425"/>
<dbReference type="EnsemblMetazoa" id="HelroT175519">
    <property type="protein sequence ID" value="HelroP175519"/>
    <property type="gene ID" value="HelroG175519"/>
</dbReference>
<dbReference type="RefSeq" id="XP_009021194.1">
    <property type="nucleotide sequence ID" value="XM_009022946.1"/>
</dbReference>
<dbReference type="KEGG" id="hro:HELRODRAFT_175519"/>
<dbReference type="PANTHER" id="PTHR31938">
    <property type="entry name" value="NUCLEAR SPECKLE SPLICING REGULATORY PROTEIN 1"/>
    <property type="match status" value="1"/>
</dbReference>
<evidence type="ECO:0000259" key="5">
    <source>
        <dbReference type="Pfam" id="PF09745"/>
    </source>
</evidence>
<dbReference type="InParanoid" id="T1F9C6"/>
<proteinExistence type="inferred from homology"/>
<dbReference type="eggNOG" id="KOG2117">
    <property type="taxonomic scope" value="Eukaryota"/>
</dbReference>
<feature type="compositionally biased region" description="Basic and acidic residues" evidence="4">
    <location>
        <begin position="419"/>
        <end position="431"/>
    </location>
</feature>
<organism evidence="7 8">
    <name type="scientific">Helobdella robusta</name>
    <name type="common">Californian leech</name>
    <dbReference type="NCBI Taxonomy" id="6412"/>
    <lineage>
        <taxon>Eukaryota</taxon>
        <taxon>Metazoa</taxon>
        <taxon>Spiralia</taxon>
        <taxon>Lophotrochozoa</taxon>
        <taxon>Annelida</taxon>
        <taxon>Clitellata</taxon>
        <taxon>Hirudinea</taxon>
        <taxon>Rhynchobdellida</taxon>
        <taxon>Glossiphoniidae</taxon>
        <taxon>Helobdella</taxon>
    </lineage>
</organism>
<dbReference type="HOGENOM" id="CLU_040467_1_1_1"/>
<feature type="compositionally biased region" description="Basic and acidic residues" evidence="4">
    <location>
        <begin position="368"/>
        <end position="383"/>
    </location>
</feature>
<dbReference type="GO" id="GO:0000381">
    <property type="term" value="P:regulation of alternative mRNA splicing, via spliceosome"/>
    <property type="evidence" value="ECO:0007669"/>
    <property type="project" value="InterPro"/>
</dbReference>
<keyword evidence="2 3" id="KW-0175">Coiled coil</keyword>
<feature type="compositionally biased region" description="Basic and acidic residues" evidence="4">
    <location>
        <begin position="203"/>
        <end position="233"/>
    </location>
</feature>
<dbReference type="CTD" id="20205425"/>
<evidence type="ECO:0000256" key="1">
    <source>
        <dbReference type="ARBA" id="ARBA00010126"/>
    </source>
</evidence>
<feature type="region of interest" description="Disordered" evidence="4">
    <location>
        <begin position="203"/>
        <end position="431"/>
    </location>
</feature>
<feature type="compositionally biased region" description="Low complexity" evidence="4">
    <location>
        <begin position="237"/>
        <end position="246"/>
    </location>
</feature>
<reference evidence="7" key="3">
    <citation type="submission" date="2015-06" db="UniProtKB">
        <authorList>
            <consortium name="EnsemblMetazoa"/>
        </authorList>
    </citation>
    <scope>IDENTIFICATION</scope>
</reference>
<dbReference type="EMBL" id="AMQM01005314">
    <property type="status" value="NOT_ANNOTATED_CDS"/>
    <property type="molecule type" value="Genomic_DNA"/>
</dbReference>
<keyword evidence="8" id="KW-1185">Reference proteome</keyword>
<evidence type="ECO:0000313" key="7">
    <source>
        <dbReference type="EnsemblMetazoa" id="HelroP175519"/>
    </source>
</evidence>
<feature type="compositionally biased region" description="Basic residues" evidence="4">
    <location>
        <begin position="249"/>
        <end position="262"/>
    </location>
</feature>
<dbReference type="AlphaFoldDB" id="T1F9C6"/>
<dbReference type="STRING" id="6412.T1F9C6"/>
<dbReference type="EMBL" id="KB096900">
    <property type="protein sequence ID" value="ESO00557.1"/>
    <property type="molecule type" value="Genomic_DNA"/>
</dbReference>
<feature type="domain" description="Nuclear speckle splicing regulatory protein 1 N-terminal" evidence="5">
    <location>
        <begin position="71"/>
        <end position="185"/>
    </location>
</feature>
<evidence type="ECO:0000256" key="2">
    <source>
        <dbReference type="ARBA" id="ARBA00023054"/>
    </source>
</evidence>
<feature type="compositionally biased region" description="Basic and acidic residues" evidence="4">
    <location>
        <begin position="30"/>
        <end position="42"/>
    </location>
</feature>
<dbReference type="OMA" id="HLYEQKM"/>
<accession>T1F9C6</accession>
<feature type="region of interest" description="Disordered" evidence="4">
    <location>
        <begin position="26"/>
        <end position="45"/>
    </location>
</feature>
<dbReference type="InterPro" id="IPR018612">
    <property type="entry name" value="NSRP1_N"/>
</dbReference>
<protein>
    <recommendedName>
        <fullName evidence="5">Nuclear speckle splicing regulatory protein 1 N-terminal domain-containing protein</fullName>
    </recommendedName>
</protein>
<dbReference type="PANTHER" id="PTHR31938:SF4">
    <property type="entry name" value="NUCLEAR SPECKLE SPLICING REGULATORY PROTEIN 1"/>
    <property type="match status" value="1"/>
</dbReference>
<dbReference type="InterPro" id="IPR042816">
    <property type="entry name" value="Nsrp1"/>
</dbReference>
<name>T1F9C6_HELRO</name>
<reference evidence="8" key="1">
    <citation type="submission" date="2012-12" db="EMBL/GenBank/DDBJ databases">
        <authorList>
            <person name="Hellsten U."/>
            <person name="Grimwood J."/>
            <person name="Chapman J.A."/>
            <person name="Shapiro H."/>
            <person name="Aerts A."/>
            <person name="Otillar R.P."/>
            <person name="Terry A.Y."/>
            <person name="Boore J.L."/>
            <person name="Simakov O."/>
            <person name="Marletaz F."/>
            <person name="Cho S.-J."/>
            <person name="Edsinger-Gonzales E."/>
            <person name="Havlak P."/>
            <person name="Kuo D.-H."/>
            <person name="Larsson T."/>
            <person name="Lv J."/>
            <person name="Arendt D."/>
            <person name="Savage R."/>
            <person name="Osoegawa K."/>
            <person name="de Jong P."/>
            <person name="Lindberg D.R."/>
            <person name="Seaver E.C."/>
            <person name="Weisblat D.A."/>
            <person name="Putnam N.H."/>
            <person name="Grigoriev I.V."/>
            <person name="Rokhsar D.S."/>
        </authorList>
    </citation>
    <scope>NUCLEOTIDE SEQUENCE</scope>
</reference>
<comment type="similarity">
    <text evidence="1">Belongs to the NSRP1 family.</text>
</comment>
<feature type="compositionally biased region" description="Basic and acidic residues" evidence="4">
    <location>
        <begin position="289"/>
        <end position="315"/>
    </location>
</feature>
<evidence type="ECO:0000256" key="4">
    <source>
        <dbReference type="SAM" id="MobiDB-lite"/>
    </source>
</evidence>
<evidence type="ECO:0000313" key="8">
    <source>
        <dbReference type="Proteomes" id="UP000015101"/>
    </source>
</evidence>
<dbReference type="Pfam" id="PF09745">
    <property type="entry name" value="NSRP1_N"/>
    <property type="match status" value="1"/>
</dbReference>
<dbReference type="OrthoDB" id="446635at2759"/>
<feature type="coiled-coil region" evidence="3">
    <location>
        <begin position="118"/>
        <end position="187"/>
    </location>
</feature>
<evidence type="ECO:0000256" key="3">
    <source>
        <dbReference type="SAM" id="Coils"/>
    </source>
</evidence>
<feature type="compositionally biased region" description="Low complexity" evidence="4">
    <location>
        <begin position="384"/>
        <end position="406"/>
    </location>
</feature>
<reference evidence="6 8" key="2">
    <citation type="journal article" date="2013" name="Nature">
        <title>Insights into bilaterian evolution from three spiralian genomes.</title>
        <authorList>
            <person name="Simakov O."/>
            <person name="Marletaz F."/>
            <person name="Cho S.J."/>
            <person name="Edsinger-Gonzales E."/>
            <person name="Havlak P."/>
            <person name="Hellsten U."/>
            <person name="Kuo D.H."/>
            <person name="Larsson T."/>
            <person name="Lv J."/>
            <person name="Arendt D."/>
            <person name="Savage R."/>
            <person name="Osoegawa K."/>
            <person name="de Jong P."/>
            <person name="Grimwood J."/>
            <person name="Chapman J.A."/>
            <person name="Shapiro H."/>
            <person name="Aerts A."/>
            <person name="Otillar R.P."/>
            <person name="Terry A.Y."/>
            <person name="Boore J.L."/>
            <person name="Grigoriev I.V."/>
            <person name="Lindberg D.R."/>
            <person name="Seaver E.C."/>
            <person name="Weisblat D.A."/>
            <person name="Putnam N.H."/>
            <person name="Rokhsar D.S."/>
        </authorList>
    </citation>
    <scope>NUCLEOTIDE SEQUENCE</scope>
</reference>